<reference evidence="2 3" key="1">
    <citation type="submission" date="2014-04" db="EMBL/GenBank/DDBJ databases">
        <authorList>
            <consortium name="DOE Joint Genome Institute"/>
            <person name="Kuo A."/>
            <person name="Tarkka M."/>
            <person name="Buscot F."/>
            <person name="Kohler A."/>
            <person name="Nagy L.G."/>
            <person name="Floudas D."/>
            <person name="Copeland A."/>
            <person name="Barry K.W."/>
            <person name="Cichocki N."/>
            <person name="Veneault-Fourrey C."/>
            <person name="LaButti K."/>
            <person name="Lindquist E.A."/>
            <person name="Lipzen A."/>
            <person name="Lundell T."/>
            <person name="Morin E."/>
            <person name="Murat C."/>
            <person name="Sun H."/>
            <person name="Tunlid A."/>
            <person name="Henrissat B."/>
            <person name="Grigoriev I.V."/>
            <person name="Hibbett D.S."/>
            <person name="Martin F."/>
            <person name="Nordberg H.P."/>
            <person name="Cantor M.N."/>
            <person name="Hua S.X."/>
        </authorList>
    </citation>
    <scope>NUCLEOTIDE SEQUENCE [LARGE SCALE GENOMIC DNA]</scope>
    <source>
        <strain evidence="2 3">F 1598</strain>
    </source>
</reference>
<dbReference type="PANTHER" id="PTHR42791:SF1">
    <property type="entry name" value="N-ACETYLTRANSFERASE DOMAIN-CONTAINING PROTEIN"/>
    <property type="match status" value="1"/>
</dbReference>
<reference evidence="3" key="2">
    <citation type="submission" date="2015-01" db="EMBL/GenBank/DDBJ databases">
        <title>Evolutionary Origins and Diversification of the Mycorrhizal Mutualists.</title>
        <authorList>
            <consortium name="DOE Joint Genome Institute"/>
            <consortium name="Mycorrhizal Genomics Consortium"/>
            <person name="Kohler A."/>
            <person name="Kuo A."/>
            <person name="Nagy L.G."/>
            <person name="Floudas D."/>
            <person name="Copeland A."/>
            <person name="Barry K.W."/>
            <person name="Cichocki N."/>
            <person name="Veneault-Fourrey C."/>
            <person name="LaButti K."/>
            <person name="Lindquist E.A."/>
            <person name="Lipzen A."/>
            <person name="Lundell T."/>
            <person name="Morin E."/>
            <person name="Murat C."/>
            <person name="Riley R."/>
            <person name="Ohm R."/>
            <person name="Sun H."/>
            <person name="Tunlid A."/>
            <person name="Henrissat B."/>
            <person name="Grigoriev I.V."/>
            <person name="Hibbett D.S."/>
            <person name="Martin F."/>
        </authorList>
    </citation>
    <scope>NUCLEOTIDE SEQUENCE [LARGE SCALE GENOMIC DNA]</scope>
    <source>
        <strain evidence="3">F 1598</strain>
    </source>
</reference>
<dbReference type="Gene3D" id="3.40.630.30">
    <property type="match status" value="1"/>
</dbReference>
<sequence>MPASFNIRKLTNPTDEELDKGAKTLAESFHYMIFRDALLDDPTLVQALMRAHITTAVYGGEVYYAESSSGDVLGVAVWFGPKQLFRDTEGQRQAGWNQLMERLDQKSQDWWKYFNDLYNDAAEKAFGAGAKVAAYHLQMFGVIPERHRQGIGRALIEFVEAKAKAINVDLCLESLGPEDLVTHMIDLYGGMGFTLKGTDDFKACSGMDCKFAFLWKNTTKDA</sequence>
<accession>A0A0C3ASL2</accession>
<dbReference type="STRING" id="765440.A0A0C3ASL2"/>
<evidence type="ECO:0000313" key="2">
    <source>
        <dbReference type="EMBL" id="KIM76923.1"/>
    </source>
</evidence>
<dbReference type="PANTHER" id="PTHR42791">
    <property type="entry name" value="GNAT FAMILY ACETYLTRANSFERASE"/>
    <property type="match status" value="1"/>
</dbReference>
<organism evidence="2 3">
    <name type="scientific">Piloderma croceum (strain F 1598)</name>
    <dbReference type="NCBI Taxonomy" id="765440"/>
    <lineage>
        <taxon>Eukaryota</taxon>
        <taxon>Fungi</taxon>
        <taxon>Dikarya</taxon>
        <taxon>Basidiomycota</taxon>
        <taxon>Agaricomycotina</taxon>
        <taxon>Agaricomycetes</taxon>
        <taxon>Agaricomycetidae</taxon>
        <taxon>Atheliales</taxon>
        <taxon>Atheliaceae</taxon>
        <taxon>Piloderma</taxon>
    </lineage>
</organism>
<proteinExistence type="predicted"/>
<dbReference type="InterPro" id="IPR000182">
    <property type="entry name" value="GNAT_dom"/>
</dbReference>
<dbReference type="InterPro" id="IPR052523">
    <property type="entry name" value="Trichothecene_AcTrans"/>
</dbReference>
<feature type="domain" description="N-acetyltransferase" evidence="1">
    <location>
        <begin position="82"/>
        <end position="220"/>
    </location>
</feature>
<dbReference type="AlphaFoldDB" id="A0A0C3ASL2"/>
<dbReference type="GO" id="GO:0016747">
    <property type="term" value="F:acyltransferase activity, transferring groups other than amino-acyl groups"/>
    <property type="evidence" value="ECO:0007669"/>
    <property type="project" value="InterPro"/>
</dbReference>
<dbReference type="Proteomes" id="UP000054166">
    <property type="component" value="Unassembled WGS sequence"/>
</dbReference>
<dbReference type="OrthoDB" id="61113at2759"/>
<dbReference type="SUPFAM" id="SSF55729">
    <property type="entry name" value="Acyl-CoA N-acyltransferases (Nat)"/>
    <property type="match status" value="1"/>
</dbReference>
<keyword evidence="3" id="KW-1185">Reference proteome</keyword>
<evidence type="ECO:0000313" key="3">
    <source>
        <dbReference type="Proteomes" id="UP000054166"/>
    </source>
</evidence>
<evidence type="ECO:0000259" key="1">
    <source>
        <dbReference type="PROSITE" id="PS51186"/>
    </source>
</evidence>
<dbReference type="PROSITE" id="PS51186">
    <property type="entry name" value="GNAT"/>
    <property type="match status" value="1"/>
</dbReference>
<dbReference type="HOGENOM" id="CLU_086106_0_0_1"/>
<gene>
    <name evidence="2" type="ORF">PILCRDRAFT_825929</name>
</gene>
<dbReference type="CDD" id="cd04301">
    <property type="entry name" value="NAT_SF"/>
    <property type="match status" value="1"/>
</dbReference>
<dbReference type="InterPro" id="IPR016181">
    <property type="entry name" value="Acyl_CoA_acyltransferase"/>
</dbReference>
<dbReference type="InParanoid" id="A0A0C3ASL2"/>
<dbReference type="EMBL" id="KN833030">
    <property type="protein sequence ID" value="KIM76923.1"/>
    <property type="molecule type" value="Genomic_DNA"/>
</dbReference>
<name>A0A0C3ASL2_PILCF</name>
<dbReference type="Pfam" id="PF00583">
    <property type="entry name" value="Acetyltransf_1"/>
    <property type="match status" value="1"/>
</dbReference>
<protein>
    <recommendedName>
        <fullName evidence="1">N-acetyltransferase domain-containing protein</fullName>
    </recommendedName>
</protein>